<organism evidence="2 3">
    <name type="scientific">Plakobranchus ocellatus</name>
    <dbReference type="NCBI Taxonomy" id="259542"/>
    <lineage>
        <taxon>Eukaryota</taxon>
        <taxon>Metazoa</taxon>
        <taxon>Spiralia</taxon>
        <taxon>Lophotrochozoa</taxon>
        <taxon>Mollusca</taxon>
        <taxon>Gastropoda</taxon>
        <taxon>Heterobranchia</taxon>
        <taxon>Euthyneura</taxon>
        <taxon>Panpulmonata</taxon>
        <taxon>Sacoglossa</taxon>
        <taxon>Placobranchoidea</taxon>
        <taxon>Plakobranchidae</taxon>
        <taxon>Plakobranchus</taxon>
    </lineage>
</organism>
<reference evidence="2 3" key="1">
    <citation type="journal article" date="2021" name="Elife">
        <title>Chloroplast acquisition without the gene transfer in kleptoplastic sea slugs, Plakobranchus ocellatus.</title>
        <authorList>
            <person name="Maeda T."/>
            <person name="Takahashi S."/>
            <person name="Yoshida T."/>
            <person name="Shimamura S."/>
            <person name="Takaki Y."/>
            <person name="Nagai Y."/>
            <person name="Toyoda A."/>
            <person name="Suzuki Y."/>
            <person name="Arimoto A."/>
            <person name="Ishii H."/>
            <person name="Satoh N."/>
            <person name="Nishiyama T."/>
            <person name="Hasebe M."/>
            <person name="Maruyama T."/>
            <person name="Minagawa J."/>
            <person name="Obokata J."/>
            <person name="Shigenobu S."/>
        </authorList>
    </citation>
    <scope>NUCLEOTIDE SEQUENCE [LARGE SCALE GENOMIC DNA]</scope>
</reference>
<evidence type="ECO:0000313" key="2">
    <source>
        <dbReference type="EMBL" id="GFN82974.1"/>
    </source>
</evidence>
<keyword evidence="1" id="KW-0472">Membrane</keyword>
<comment type="caution">
    <text evidence="2">The sequence shown here is derived from an EMBL/GenBank/DDBJ whole genome shotgun (WGS) entry which is preliminary data.</text>
</comment>
<proteinExistence type="predicted"/>
<evidence type="ECO:0000313" key="3">
    <source>
        <dbReference type="Proteomes" id="UP000735302"/>
    </source>
</evidence>
<protein>
    <recommendedName>
        <fullName evidence="4">Dolichyl-diphosphooligosaccharide--protein glycosyltransferase subunit 1</fullName>
    </recommendedName>
</protein>
<accession>A0AAV3YKF8</accession>
<evidence type="ECO:0008006" key="4">
    <source>
        <dbReference type="Google" id="ProtNLM"/>
    </source>
</evidence>
<keyword evidence="1" id="KW-1133">Transmembrane helix</keyword>
<dbReference type="Proteomes" id="UP000735302">
    <property type="component" value="Unassembled WGS sequence"/>
</dbReference>
<sequence length="288" mass="33045">MLHKGSKGGYGNIEMYTEMKTSEESFVLRPRKDPIIFTVEDKLYKYKHVVMKLRMTGPYNYTVASIKANYHSEFLDLAYATFTLVGNEYFHVIPKKDPGEEQRYPGSLYYFMIQVPVTDSDKARLIRDPDTKYYVEKPHNATLPPNALNIPMKREGAVKCHCYVDAPYTVRIYAYTQFKTFVSQLNDYPSTSMIPATYVLLVNIIAIFYCYWAYFQDIVEEDCAQIHVVKDMYKPQSPEQYLVCICTGVLPGSGTNKRVSFLLVGETGSLQTITPEGKFCFSVGGYNY</sequence>
<dbReference type="EMBL" id="BLXT01001064">
    <property type="protein sequence ID" value="GFN82974.1"/>
    <property type="molecule type" value="Genomic_DNA"/>
</dbReference>
<name>A0AAV3YKF8_9GAST</name>
<dbReference type="AlphaFoldDB" id="A0AAV3YKF8"/>
<evidence type="ECO:0000256" key="1">
    <source>
        <dbReference type="SAM" id="Phobius"/>
    </source>
</evidence>
<gene>
    <name evidence="2" type="ORF">PoB_000948000</name>
</gene>
<keyword evidence="3" id="KW-1185">Reference proteome</keyword>
<feature type="transmembrane region" description="Helical" evidence="1">
    <location>
        <begin position="196"/>
        <end position="215"/>
    </location>
</feature>
<keyword evidence="1" id="KW-0812">Transmembrane</keyword>